<dbReference type="EMBL" id="CP159837">
    <property type="protein sequence ID" value="XCM39767.1"/>
    <property type="molecule type" value="Genomic_DNA"/>
</dbReference>
<name>A0AAU8JKD7_9CYAN</name>
<sequence length="75" mass="8890">MSKNPYILGATWERLGSDLGATWDRLGINRWQGFDRRNFQLPSFLAFSHQKNWLEKSRSPLKVKFCSKLRKISYI</sequence>
<evidence type="ECO:0000313" key="1">
    <source>
        <dbReference type="EMBL" id="XCM39767.1"/>
    </source>
</evidence>
<dbReference type="AlphaFoldDB" id="A0AAU8JKD7"/>
<reference evidence="1" key="1">
    <citation type="submission" date="2024-07" db="EMBL/GenBank/DDBJ databases">
        <authorList>
            <person name="Kim Y.J."/>
            <person name="Jeong J.Y."/>
        </authorList>
    </citation>
    <scope>NUCLEOTIDE SEQUENCE</scope>
    <source>
        <strain evidence="1">GIHE-MW2</strain>
    </source>
</reference>
<gene>
    <name evidence="1" type="ORF">ABWT76_002720</name>
</gene>
<organism evidence="1">
    <name type="scientific">Planktothricoides raciborskii GIHE-MW2</name>
    <dbReference type="NCBI Taxonomy" id="2792601"/>
    <lineage>
        <taxon>Bacteria</taxon>
        <taxon>Bacillati</taxon>
        <taxon>Cyanobacteriota</taxon>
        <taxon>Cyanophyceae</taxon>
        <taxon>Oscillatoriophycideae</taxon>
        <taxon>Oscillatoriales</taxon>
        <taxon>Oscillatoriaceae</taxon>
        <taxon>Planktothricoides</taxon>
    </lineage>
</organism>
<accession>A0AAU8JKD7</accession>
<dbReference type="RefSeq" id="WP_190880266.1">
    <property type="nucleotide sequence ID" value="NZ_CP159837.1"/>
</dbReference>
<protein>
    <submittedName>
        <fullName evidence="1">Uncharacterized protein</fullName>
    </submittedName>
</protein>
<proteinExistence type="predicted"/>